<feature type="domain" description="Subtilisin-like protease fibronectin type-III" evidence="9">
    <location>
        <begin position="142"/>
        <end position="240"/>
    </location>
</feature>
<evidence type="ECO:0000256" key="7">
    <source>
        <dbReference type="PROSITE-ProRule" id="PRU01240"/>
    </source>
</evidence>
<feature type="domain" description="Peptidase S8/S53" evidence="8">
    <location>
        <begin position="16"/>
        <end position="81"/>
    </location>
</feature>
<comment type="caution">
    <text evidence="10">The sequence shown here is derived from an EMBL/GenBank/DDBJ whole genome shotgun (WGS) entry which is preliminary data.</text>
</comment>
<comment type="subcellular location">
    <subcellularLocation>
        <location evidence="1">Secreted</location>
    </subcellularLocation>
</comment>
<dbReference type="GO" id="GO:0006508">
    <property type="term" value="P:proteolysis"/>
    <property type="evidence" value="ECO:0007669"/>
    <property type="project" value="UniProtKB-KW"/>
</dbReference>
<evidence type="ECO:0000256" key="6">
    <source>
        <dbReference type="ARBA" id="ARBA00022825"/>
    </source>
</evidence>
<dbReference type="Pfam" id="PF17766">
    <property type="entry name" value="fn3_6"/>
    <property type="match status" value="1"/>
</dbReference>
<dbReference type="InterPro" id="IPR036852">
    <property type="entry name" value="Peptidase_S8/S53_dom_sf"/>
</dbReference>
<organism evidence="10 12">
    <name type="scientific">Linum tenue</name>
    <dbReference type="NCBI Taxonomy" id="586396"/>
    <lineage>
        <taxon>Eukaryota</taxon>
        <taxon>Viridiplantae</taxon>
        <taxon>Streptophyta</taxon>
        <taxon>Embryophyta</taxon>
        <taxon>Tracheophyta</taxon>
        <taxon>Spermatophyta</taxon>
        <taxon>Magnoliopsida</taxon>
        <taxon>eudicotyledons</taxon>
        <taxon>Gunneridae</taxon>
        <taxon>Pentapetalae</taxon>
        <taxon>rosids</taxon>
        <taxon>fabids</taxon>
        <taxon>Malpighiales</taxon>
        <taxon>Linaceae</taxon>
        <taxon>Linum</taxon>
    </lineage>
</organism>
<keyword evidence="5" id="KW-0378">Hydrolase</keyword>
<evidence type="ECO:0000259" key="9">
    <source>
        <dbReference type="Pfam" id="PF17766"/>
    </source>
</evidence>
<dbReference type="Pfam" id="PF00082">
    <property type="entry name" value="Peptidase_S8"/>
    <property type="match status" value="1"/>
</dbReference>
<dbReference type="GO" id="GO:0004252">
    <property type="term" value="F:serine-type endopeptidase activity"/>
    <property type="evidence" value="ECO:0007669"/>
    <property type="project" value="InterPro"/>
</dbReference>
<dbReference type="PROSITE" id="PS51892">
    <property type="entry name" value="SUBTILASE"/>
    <property type="match status" value="1"/>
</dbReference>
<dbReference type="InterPro" id="IPR023828">
    <property type="entry name" value="Peptidase_S8_Ser-AS"/>
</dbReference>
<keyword evidence="3" id="KW-0645">Protease</keyword>
<evidence type="ECO:0000256" key="5">
    <source>
        <dbReference type="ARBA" id="ARBA00022801"/>
    </source>
</evidence>
<dbReference type="GO" id="GO:0005576">
    <property type="term" value="C:extracellular region"/>
    <property type="evidence" value="ECO:0007669"/>
    <property type="project" value="UniProtKB-SubCell"/>
</dbReference>
<evidence type="ECO:0000256" key="3">
    <source>
        <dbReference type="ARBA" id="ARBA00022670"/>
    </source>
</evidence>
<dbReference type="SUPFAM" id="SSF52743">
    <property type="entry name" value="Subtilisin-like"/>
    <property type="match status" value="1"/>
</dbReference>
<evidence type="ECO:0000256" key="2">
    <source>
        <dbReference type="ARBA" id="ARBA00011073"/>
    </source>
</evidence>
<dbReference type="AlphaFoldDB" id="A0AAV0HDF9"/>
<comment type="similarity">
    <text evidence="2 7">Belongs to the peptidase S8 family.</text>
</comment>
<name>A0AAV0HDF9_9ROSI</name>
<dbReference type="EMBL" id="CAMGYJ010000002">
    <property type="protein sequence ID" value="CAI0382848.1"/>
    <property type="molecule type" value="Genomic_DNA"/>
</dbReference>
<reference evidence="10" key="1">
    <citation type="submission" date="2022-08" db="EMBL/GenBank/DDBJ databases">
        <authorList>
            <person name="Gutierrez-Valencia J."/>
        </authorList>
    </citation>
    <scope>NUCLEOTIDE SEQUENCE</scope>
</reference>
<keyword evidence="6" id="KW-0720">Serine protease</keyword>
<dbReference type="InterPro" id="IPR000209">
    <property type="entry name" value="Peptidase_S8/S53_dom"/>
</dbReference>
<dbReference type="PROSITE" id="PS00138">
    <property type="entry name" value="SUBTILASE_SER"/>
    <property type="match status" value="1"/>
</dbReference>
<dbReference type="InterPro" id="IPR045051">
    <property type="entry name" value="SBT"/>
</dbReference>
<keyword evidence="4" id="KW-0732">Signal</keyword>
<dbReference type="EMBL" id="CAMGYJ010000005">
    <property type="protein sequence ID" value="CAI0412174.1"/>
    <property type="molecule type" value="Genomic_DNA"/>
</dbReference>
<evidence type="ECO:0000259" key="8">
    <source>
        <dbReference type="Pfam" id="PF00082"/>
    </source>
</evidence>
<sequence length="247" mass="26557">MAPGVNILAAFPPYLPGEDNSYGHPFRFLSGTSMACPHATATAAFVKSHRPHWSPAAVKSALMTTARVAKEQNPLAEYAYGSGEIDPVKALDPGLVYDMSFLDYVRFLCSEGYSNTSLSIMTDGGDVSCPSPSKYSDTRDFVNYPSMNLQVALDSTSPYAAVFERTVTNVGPAKSTYVATTTAPAGMEIRVVPARLEFEKVGEKKTFKVEQLGQEMDQVLSGSLVWAGSSGHRVRSPVVVSLAFVPL</sequence>
<keyword evidence="12" id="KW-1185">Reference proteome</keyword>
<evidence type="ECO:0000256" key="1">
    <source>
        <dbReference type="ARBA" id="ARBA00004613"/>
    </source>
</evidence>
<dbReference type="InterPro" id="IPR041469">
    <property type="entry name" value="Subtilisin-like_FN3"/>
</dbReference>
<dbReference type="Gene3D" id="2.60.40.2310">
    <property type="match status" value="1"/>
</dbReference>
<protein>
    <submittedName>
        <fullName evidence="10">Uncharacterized protein</fullName>
    </submittedName>
</protein>
<dbReference type="Proteomes" id="UP001154282">
    <property type="component" value="Unassembled WGS sequence"/>
</dbReference>
<accession>A0AAV0HDF9</accession>
<dbReference type="Gene3D" id="3.40.50.200">
    <property type="entry name" value="Peptidase S8/S53 domain"/>
    <property type="match status" value="1"/>
</dbReference>
<comment type="caution">
    <text evidence="7">Lacks conserved residue(s) required for the propagation of feature annotation.</text>
</comment>
<dbReference type="PANTHER" id="PTHR10795">
    <property type="entry name" value="PROPROTEIN CONVERTASE SUBTILISIN/KEXIN"/>
    <property type="match status" value="1"/>
</dbReference>
<evidence type="ECO:0000256" key="4">
    <source>
        <dbReference type="ARBA" id="ARBA00022729"/>
    </source>
</evidence>
<proteinExistence type="inferred from homology"/>
<evidence type="ECO:0000313" key="10">
    <source>
        <dbReference type="EMBL" id="CAI0382848.1"/>
    </source>
</evidence>
<gene>
    <name evidence="11" type="ORF">LITE_LOCUS15431</name>
    <name evidence="10" type="ORF">LITE_LOCUS3738</name>
</gene>
<evidence type="ECO:0000313" key="12">
    <source>
        <dbReference type="Proteomes" id="UP001154282"/>
    </source>
</evidence>
<evidence type="ECO:0000313" key="11">
    <source>
        <dbReference type="EMBL" id="CAI0412174.1"/>
    </source>
</evidence>